<dbReference type="Proteomes" id="UP000288347">
    <property type="component" value="Unassembled WGS sequence"/>
</dbReference>
<evidence type="ECO:0000313" key="1">
    <source>
        <dbReference type="EMBL" id="RTH02377.1"/>
    </source>
</evidence>
<accession>A0A430UF01</accession>
<name>A0A430UF01_THESC</name>
<dbReference type="AlphaFoldDB" id="A0A430UF01"/>
<proteinExistence type="predicted"/>
<evidence type="ECO:0000313" key="3">
    <source>
        <dbReference type="EMBL" id="RTH98070.1"/>
    </source>
</evidence>
<reference evidence="4 5" key="1">
    <citation type="journal article" date="2019" name="Extremophiles">
        <title>Biogeography of thermophiles and predominance of Thermus scotoductus in domestic water heaters.</title>
        <authorList>
            <person name="Wilpiszeski R.L."/>
            <person name="Zhang Z."/>
            <person name="House C.H."/>
        </authorList>
    </citation>
    <scope>NUCLEOTIDE SEQUENCE [LARGE SCALE GENOMIC DNA]</scope>
    <source>
        <strain evidence="3 6">16_S16</strain>
        <strain evidence="2 5">25_S25</strain>
        <strain evidence="1 4">34_S34</strain>
    </source>
</reference>
<evidence type="ECO:0000313" key="4">
    <source>
        <dbReference type="Proteomes" id="UP000286734"/>
    </source>
</evidence>
<dbReference type="EMBL" id="PELY01000044">
    <property type="protein sequence ID" value="RTH27964.1"/>
    <property type="molecule type" value="Genomic_DNA"/>
</dbReference>
<comment type="caution">
    <text evidence="3">The sequence shown here is derived from an EMBL/GenBank/DDBJ whole genome shotgun (WGS) entry which is preliminary data.</text>
</comment>
<evidence type="ECO:0000313" key="5">
    <source>
        <dbReference type="Proteomes" id="UP000287306"/>
    </source>
</evidence>
<evidence type="ECO:0000313" key="6">
    <source>
        <dbReference type="Proteomes" id="UP000288347"/>
    </source>
</evidence>
<organism evidence="3 6">
    <name type="scientific">Thermus scotoductus</name>
    <dbReference type="NCBI Taxonomy" id="37636"/>
    <lineage>
        <taxon>Bacteria</taxon>
        <taxon>Thermotogati</taxon>
        <taxon>Deinococcota</taxon>
        <taxon>Deinococci</taxon>
        <taxon>Thermales</taxon>
        <taxon>Thermaceae</taxon>
        <taxon>Thermus</taxon>
    </lineage>
</organism>
<dbReference type="Proteomes" id="UP000286734">
    <property type="component" value="Unassembled WGS sequence"/>
</dbReference>
<dbReference type="EMBL" id="PEMH01000364">
    <property type="protein sequence ID" value="RTH98070.1"/>
    <property type="molecule type" value="Genomic_DNA"/>
</dbReference>
<dbReference type="RefSeq" id="WP_019549923.1">
    <property type="nucleotide sequence ID" value="NZ_PELL01000022.1"/>
</dbReference>
<protein>
    <submittedName>
        <fullName evidence="3">Uncharacterized protein</fullName>
    </submittedName>
</protein>
<dbReference type="Proteomes" id="UP000287306">
    <property type="component" value="Unassembled WGS sequence"/>
</dbReference>
<dbReference type="EMBL" id="PELP01000344">
    <property type="protein sequence ID" value="RTH02377.1"/>
    <property type="molecule type" value="Genomic_DNA"/>
</dbReference>
<gene>
    <name evidence="3" type="ORF">CSW29_10620</name>
    <name evidence="2" type="ORF">CSW38_02005</name>
    <name evidence="1" type="ORF">CSW47_10750</name>
</gene>
<evidence type="ECO:0000313" key="2">
    <source>
        <dbReference type="EMBL" id="RTH27964.1"/>
    </source>
</evidence>
<dbReference type="GeneID" id="93865775"/>
<sequence length="76" mass="8751">MNLKPFVPERYEKIVVSVVFENEEERATLASDAGSLKDALRFLQRGLDRGAVLAEIVWVLEEAEDYRVEKRVVIFP</sequence>